<reference evidence="7" key="1">
    <citation type="submission" date="2023-06" db="EMBL/GenBank/DDBJ databases">
        <title>Survivors Of The Sea: Transcriptome response of Skeletonema marinoi to long-term dormancy.</title>
        <authorList>
            <person name="Pinder M.I.M."/>
            <person name="Kourtchenko O."/>
            <person name="Robertson E.K."/>
            <person name="Larsson T."/>
            <person name="Maumus F."/>
            <person name="Osuna-Cruz C.M."/>
            <person name="Vancaester E."/>
            <person name="Stenow R."/>
            <person name="Vandepoele K."/>
            <person name="Ploug H."/>
            <person name="Bruchert V."/>
            <person name="Godhe A."/>
            <person name="Topel M."/>
        </authorList>
    </citation>
    <scope>NUCLEOTIDE SEQUENCE</scope>
    <source>
        <strain evidence="7">R05AC</strain>
    </source>
</reference>
<dbReference type="GO" id="GO:0043565">
    <property type="term" value="F:sequence-specific DNA binding"/>
    <property type="evidence" value="ECO:0007669"/>
    <property type="project" value="InterPro"/>
</dbReference>
<feature type="compositionally biased region" description="Low complexity" evidence="5">
    <location>
        <begin position="13"/>
        <end position="25"/>
    </location>
</feature>
<evidence type="ECO:0000256" key="5">
    <source>
        <dbReference type="SAM" id="MobiDB-lite"/>
    </source>
</evidence>
<evidence type="ECO:0000313" key="8">
    <source>
        <dbReference type="Proteomes" id="UP001224775"/>
    </source>
</evidence>
<dbReference type="SUPFAM" id="SSF46785">
    <property type="entry name" value="Winged helix' DNA-binding domain"/>
    <property type="match status" value="1"/>
</dbReference>
<dbReference type="PRINTS" id="PR00056">
    <property type="entry name" value="HSFDOMAIN"/>
</dbReference>
<dbReference type="FunFam" id="1.10.10.10:FF:000479">
    <property type="entry name" value="Predicted protein"/>
    <property type="match status" value="1"/>
</dbReference>
<feature type="domain" description="HSF-type DNA-binding" evidence="6">
    <location>
        <begin position="27"/>
        <end position="127"/>
    </location>
</feature>
<comment type="subcellular location">
    <subcellularLocation>
        <location evidence="1">Nucleus</location>
    </subcellularLocation>
</comment>
<comment type="caution">
    <text evidence="7">The sequence shown here is derived from an EMBL/GenBank/DDBJ whole genome shotgun (WGS) entry which is preliminary data.</text>
</comment>
<dbReference type="InterPro" id="IPR000232">
    <property type="entry name" value="HSF_DNA-bd"/>
</dbReference>
<keyword evidence="8" id="KW-1185">Reference proteome</keyword>
<dbReference type="InterPro" id="IPR036388">
    <property type="entry name" value="WH-like_DNA-bd_sf"/>
</dbReference>
<dbReference type="Gene3D" id="1.10.10.10">
    <property type="entry name" value="Winged helix-like DNA-binding domain superfamily/Winged helix DNA-binding domain"/>
    <property type="match status" value="1"/>
</dbReference>
<evidence type="ECO:0000313" key="7">
    <source>
        <dbReference type="EMBL" id="KAK1735181.1"/>
    </source>
</evidence>
<dbReference type="PANTHER" id="PTHR10015">
    <property type="entry name" value="HEAT SHOCK TRANSCRIPTION FACTOR"/>
    <property type="match status" value="1"/>
</dbReference>
<dbReference type="SMART" id="SM00415">
    <property type="entry name" value="HSF"/>
    <property type="match status" value="1"/>
</dbReference>
<evidence type="ECO:0000259" key="6">
    <source>
        <dbReference type="SMART" id="SM00415"/>
    </source>
</evidence>
<keyword evidence="2" id="KW-0238">DNA-binding</keyword>
<accession>A0AAD8XXL9</accession>
<feature type="region of interest" description="Disordered" evidence="5">
    <location>
        <begin position="1"/>
        <end position="25"/>
    </location>
</feature>
<keyword evidence="3" id="KW-0539">Nucleus</keyword>
<keyword evidence="7" id="KW-0346">Stress response</keyword>
<gene>
    <name evidence="7" type="ORF">QTG54_014247</name>
</gene>
<name>A0AAD8XXL9_9STRA</name>
<comment type="similarity">
    <text evidence="4">Belongs to the HSF family.</text>
</comment>
<dbReference type="Pfam" id="PF00447">
    <property type="entry name" value="HSF_DNA-bind"/>
    <property type="match status" value="1"/>
</dbReference>
<evidence type="ECO:0000256" key="2">
    <source>
        <dbReference type="ARBA" id="ARBA00023125"/>
    </source>
</evidence>
<proteinExistence type="inferred from homology"/>
<evidence type="ECO:0000256" key="1">
    <source>
        <dbReference type="ARBA" id="ARBA00004123"/>
    </source>
</evidence>
<evidence type="ECO:0000256" key="3">
    <source>
        <dbReference type="ARBA" id="ARBA00023242"/>
    </source>
</evidence>
<dbReference type="PANTHER" id="PTHR10015:SF206">
    <property type="entry name" value="HSF-TYPE DNA-BINDING DOMAIN-CONTAINING PROTEIN"/>
    <property type="match status" value="1"/>
</dbReference>
<sequence>MKIAMAGAESIGTSRTNSNSSTSLGNNNYQFPSKLYEMLESVDSLGLSHIVSWLPNGRSFHVIDPNQFMDLVVPQFFKATKYRSFQRQLNLWGFRRIKNDQNDASWNHEHDYFIRGRPELISKITRTRIKGVLPQAARKPHTAHMQTHSEGSAERARIYYDYFDNKEDGGCDNGNGSCVSDSTRNISNTRTRSDVIPEPFKDEVFDEKLNAMFSERDPSQNQNTGYINIEEMCLEPLPINSAGILDSPDDRNNSDLVEFGQLLGRL</sequence>
<dbReference type="GO" id="GO:0003700">
    <property type="term" value="F:DNA-binding transcription factor activity"/>
    <property type="evidence" value="ECO:0007669"/>
    <property type="project" value="InterPro"/>
</dbReference>
<dbReference type="Proteomes" id="UP001224775">
    <property type="component" value="Unassembled WGS sequence"/>
</dbReference>
<dbReference type="AlphaFoldDB" id="A0AAD8XXL9"/>
<dbReference type="EMBL" id="JATAAI010000035">
    <property type="protein sequence ID" value="KAK1735181.1"/>
    <property type="molecule type" value="Genomic_DNA"/>
</dbReference>
<organism evidence="7 8">
    <name type="scientific">Skeletonema marinoi</name>
    <dbReference type="NCBI Taxonomy" id="267567"/>
    <lineage>
        <taxon>Eukaryota</taxon>
        <taxon>Sar</taxon>
        <taxon>Stramenopiles</taxon>
        <taxon>Ochrophyta</taxon>
        <taxon>Bacillariophyta</taxon>
        <taxon>Coscinodiscophyceae</taxon>
        <taxon>Thalassiosirophycidae</taxon>
        <taxon>Thalassiosirales</taxon>
        <taxon>Skeletonemataceae</taxon>
        <taxon>Skeletonema</taxon>
        <taxon>Skeletonema marinoi-dohrnii complex</taxon>
    </lineage>
</organism>
<evidence type="ECO:0000256" key="4">
    <source>
        <dbReference type="RuleBase" id="RU004020"/>
    </source>
</evidence>
<dbReference type="GO" id="GO:0005634">
    <property type="term" value="C:nucleus"/>
    <property type="evidence" value="ECO:0007669"/>
    <property type="project" value="UniProtKB-SubCell"/>
</dbReference>
<dbReference type="InterPro" id="IPR036390">
    <property type="entry name" value="WH_DNA-bd_sf"/>
</dbReference>
<protein>
    <submittedName>
        <fullName evidence="7">Heat shock factor family protein</fullName>
    </submittedName>
</protein>